<dbReference type="SUPFAM" id="SSF52058">
    <property type="entry name" value="L domain-like"/>
    <property type="match status" value="1"/>
</dbReference>
<protein>
    <submittedName>
        <fullName evidence="1">Uncharacterized protein</fullName>
    </submittedName>
</protein>
<gene>
    <name evidence="1" type="ORF">ETSY1_44585</name>
</gene>
<proteinExistence type="predicted"/>
<dbReference type="HOGENOM" id="CLU_2367614_0_0_7"/>
<dbReference type="AlphaFoldDB" id="W4L2F9"/>
<dbReference type="InterPro" id="IPR032675">
    <property type="entry name" value="LRR_dom_sf"/>
</dbReference>
<evidence type="ECO:0000313" key="1">
    <source>
        <dbReference type="EMBL" id="ETW92222.1"/>
    </source>
</evidence>
<dbReference type="InterPro" id="IPR001611">
    <property type="entry name" value="Leu-rich_rpt"/>
</dbReference>
<dbReference type="EMBL" id="AZHW01001585">
    <property type="protein sequence ID" value="ETW92222.1"/>
    <property type="molecule type" value="Genomic_DNA"/>
</dbReference>
<comment type="caution">
    <text evidence="1">The sequence shown here is derived from an EMBL/GenBank/DDBJ whole genome shotgun (WGS) entry which is preliminary data.</text>
</comment>
<sequence length="95" mass="10644">MVVEKSEQVKWLENVLGRPLLPCLSDSVIGQENRKTYLLDEHGNIIGLNLHLCSITDGSFLKELKALQSLDISYNNITDGSFLKKLKTLQSLDIS</sequence>
<dbReference type="Proteomes" id="UP000019141">
    <property type="component" value="Unassembled WGS sequence"/>
</dbReference>
<accession>W4L2F9</accession>
<evidence type="ECO:0000313" key="2">
    <source>
        <dbReference type="Proteomes" id="UP000019141"/>
    </source>
</evidence>
<keyword evidence="2" id="KW-1185">Reference proteome</keyword>
<dbReference type="Gene3D" id="3.80.10.10">
    <property type="entry name" value="Ribonuclease Inhibitor"/>
    <property type="match status" value="1"/>
</dbReference>
<name>W4L2F9_ENTF1</name>
<organism evidence="1 2">
    <name type="scientific">Entotheonella factor</name>
    <dbReference type="NCBI Taxonomy" id="1429438"/>
    <lineage>
        <taxon>Bacteria</taxon>
        <taxon>Pseudomonadati</taxon>
        <taxon>Nitrospinota/Tectimicrobiota group</taxon>
        <taxon>Candidatus Tectimicrobiota</taxon>
        <taxon>Candidatus Entotheonellia</taxon>
        <taxon>Candidatus Entotheonellales</taxon>
        <taxon>Candidatus Entotheonellaceae</taxon>
        <taxon>Candidatus Entotheonella</taxon>
    </lineage>
</organism>
<reference evidence="1 2" key="1">
    <citation type="journal article" date="2014" name="Nature">
        <title>An environmental bacterial taxon with a large and distinct metabolic repertoire.</title>
        <authorList>
            <person name="Wilson M.C."/>
            <person name="Mori T."/>
            <person name="Ruckert C."/>
            <person name="Uria A.R."/>
            <person name="Helf M.J."/>
            <person name="Takada K."/>
            <person name="Gernert C."/>
            <person name="Steffens U.A."/>
            <person name="Heycke N."/>
            <person name="Schmitt S."/>
            <person name="Rinke C."/>
            <person name="Helfrich E.J."/>
            <person name="Brachmann A.O."/>
            <person name="Gurgui C."/>
            <person name="Wakimoto T."/>
            <person name="Kracht M."/>
            <person name="Crusemann M."/>
            <person name="Hentschel U."/>
            <person name="Abe I."/>
            <person name="Matsunaga S."/>
            <person name="Kalinowski J."/>
            <person name="Takeyama H."/>
            <person name="Piel J."/>
        </authorList>
    </citation>
    <scope>NUCLEOTIDE SEQUENCE [LARGE SCALE GENOMIC DNA]</scope>
    <source>
        <strain evidence="2">TSY1</strain>
    </source>
</reference>
<dbReference type="PROSITE" id="PS51450">
    <property type="entry name" value="LRR"/>
    <property type="match status" value="1"/>
</dbReference>